<dbReference type="CDD" id="cd04300">
    <property type="entry name" value="GT35_Glycogen_Phosphorylase"/>
    <property type="match status" value="1"/>
</dbReference>
<dbReference type="eggNOG" id="KOG2099">
    <property type="taxonomic scope" value="Eukaryota"/>
</dbReference>
<dbReference type="PANTHER" id="PTHR11468:SF13">
    <property type="entry name" value="GLYCOGEN PHOSPHORYLASE"/>
    <property type="match status" value="1"/>
</dbReference>
<comment type="catalytic activity">
    <reaction evidence="10">
        <text>[(1-&gt;4)-alpha-D-glucosyl](n) + phosphate = [(1-&gt;4)-alpha-D-glucosyl](n-1) + alpha-D-glucose 1-phosphate</text>
        <dbReference type="Rhea" id="RHEA:41732"/>
        <dbReference type="Rhea" id="RHEA-COMP:9584"/>
        <dbReference type="Rhea" id="RHEA-COMP:9586"/>
        <dbReference type="ChEBI" id="CHEBI:15444"/>
        <dbReference type="ChEBI" id="CHEBI:43474"/>
        <dbReference type="ChEBI" id="CHEBI:58601"/>
        <dbReference type="EC" id="2.4.1.1"/>
    </reaction>
</comment>
<dbReference type="Gene3D" id="3.40.50.2000">
    <property type="entry name" value="Glycogen Phosphorylase B"/>
    <property type="match status" value="2"/>
</dbReference>
<evidence type="ECO:0000313" key="11">
    <source>
        <dbReference type="EMBL" id="EDV21736.1"/>
    </source>
</evidence>
<reference evidence="11 12" key="1">
    <citation type="journal article" date="2008" name="Nature">
        <title>The Trichoplax genome and the nature of placozoans.</title>
        <authorList>
            <person name="Srivastava M."/>
            <person name="Begovic E."/>
            <person name="Chapman J."/>
            <person name="Putnam N.H."/>
            <person name="Hellsten U."/>
            <person name="Kawashima T."/>
            <person name="Kuo A."/>
            <person name="Mitros T."/>
            <person name="Salamov A."/>
            <person name="Carpenter M.L."/>
            <person name="Signorovitch A.Y."/>
            <person name="Moreno M.A."/>
            <person name="Kamm K."/>
            <person name="Grimwood J."/>
            <person name="Schmutz J."/>
            <person name="Shapiro H."/>
            <person name="Grigoriev I.V."/>
            <person name="Buss L.W."/>
            <person name="Schierwater B."/>
            <person name="Dellaporta S.L."/>
            <person name="Rokhsar D.S."/>
        </authorList>
    </citation>
    <scope>NUCLEOTIDE SEQUENCE [LARGE SCALE GENOMIC DNA]</scope>
    <source>
        <strain evidence="11 12">Grell-BS-1999</strain>
    </source>
</reference>
<dbReference type="InterPro" id="IPR000811">
    <property type="entry name" value="Glyco_trans_35"/>
</dbReference>
<keyword evidence="3" id="KW-0597">Phosphoprotein</keyword>
<dbReference type="FunCoup" id="B3S6D1">
    <property type="interactions" value="1240"/>
</dbReference>
<feature type="modified residue" description="N6-(pyridoxal phosphate)lysine" evidence="9">
    <location>
        <position position="672"/>
    </location>
</feature>
<dbReference type="FunFam" id="3.40.50.2000:FF:000153">
    <property type="entry name" value="Alpha-1,4 glucan phosphorylase"/>
    <property type="match status" value="1"/>
</dbReference>
<dbReference type="CTD" id="6756963"/>
<evidence type="ECO:0000256" key="2">
    <source>
        <dbReference type="ARBA" id="ARBA00006047"/>
    </source>
</evidence>
<dbReference type="PIRSF" id="PIRSF000460">
    <property type="entry name" value="Pprylas_GlgP"/>
    <property type="match status" value="1"/>
</dbReference>
<evidence type="ECO:0000256" key="10">
    <source>
        <dbReference type="RuleBase" id="RU000587"/>
    </source>
</evidence>
<dbReference type="GO" id="GO:0008184">
    <property type="term" value="F:glycogen phosphorylase activity"/>
    <property type="evidence" value="ECO:0000318"/>
    <property type="project" value="GO_Central"/>
</dbReference>
<dbReference type="STRING" id="10228.B3S6D1"/>
<organism evidence="11 12">
    <name type="scientific">Trichoplax adhaerens</name>
    <name type="common">Trichoplax reptans</name>
    <dbReference type="NCBI Taxonomy" id="10228"/>
    <lineage>
        <taxon>Eukaryota</taxon>
        <taxon>Metazoa</taxon>
        <taxon>Placozoa</taxon>
        <taxon>Uniplacotomia</taxon>
        <taxon>Trichoplacea</taxon>
        <taxon>Trichoplacidae</taxon>
        <taxon>Trichoplax</taxon>
    </lineage>
</organism>
<dbReference type="OMA" id="WLKQANP"/>
<name>B3S6D1_TRIAD</name>
<dbReference type="GO" id="GO:0005980">
    <property type="term" value="P:glycogen catabolic process"/>
    <property type="evidence" value="ECO:0000318"/>
    <property type="project" value="GO_Central"/>
</dbReference>
<evidence type="ECO:0000256" key="8">
    <source>
        <dbReference type="ARBA" id="ARBA00023277"/>
    </source>
</evidence>
<evidence type="ECO:0000256" key="6">
    <source>
        <dbReference type="ARBA" id="ARBA00022679"/>
    </source>
</evidence>
<accession>B3S6D1</accession>
<evidence type="ECO:0000256" key="1">
    <source>
        <dbReference type="ARBA" id="ARBA00001933"/>
    </source>
</evidence>
<dbReference type="NCBIfam" id="TIGR02093">
    <property type="entry name" value="P_ylase"/>
    <property type="match status" value="1"/>
</dbReference>
<dbReference type="PhylomeDB" id="B3S6D1"/>
<evidence type="ECO:0000256" key="9">
    <source>
        <dbReference type="PIRSR" id="PIRSR000460-1"/>
    </source>
</evidence>
<dbReference type="EMBL" id="DS985252">
    <property type="protein sequence ID" value="EDV21736.1"/>
    <property type="molecule type" value="Genomic_DNA"/>
</dbReference>
<evidence type="ECO:0000256" key="4">
    <source>
        <dbReference type="ARBA" id="ARBA00022600"/>
    </source>
</evidence>
<dbReference type="GO" id="GO:0030170">
    <property type="term" value="F:pyridoxal phosphate binding"/>
    <property type="evidence" value="ECO:0000318"/>
    <property type="project" value="GO_Central"/>
</dbReference>
<comment type="similarity">
    <text evidence="2 10">Belongs to the glycogen phosphorylase family.</text>
</comment>
<keyword evidence="8 10" id="KW-0119">Carbohydrate metabolism</keyword>
<dbReference type="EC" id="2.4.1.1" evidence="10"/>
<evidence type="ECO:0000256" key="5">
    <source>
        <dbReference type="ARBA" id="ARBA00022676"/>
    </source>
</evidence>
<dbReference type="RefSeq" id="XP_002115884.1">
    <property type="nucleotide sequence ID" value="XM_002115848.1"/>
</dbReference>
<dbReference type="FunFam" id="3.40.50.2000:FF:000005">
    <property type="entry name" value="Alpha-1,4 glucan phosphorylase"/>
    <property type="match status" value="1"/>
</dbReference>
<evidence type="ECO:0000256" key="3">
    <source>
        <dbReference type="ARBA" id="ARBA00022553"/>
    </source>
</evidence>
<evidence type="ECO:0000313" key="12">
    <source>
        <dbReference type="Proteomes" id="UP000009022"/>
    </source>
</evidence>
<evidence type="ECO:0000256" key="7">
    <source>
        <dbReference type="ARBA" id="ARBA00022898"/>
    </source>
</evidence>
<sequence>MAQADKSSNAKIASNPFSVDRRKQISVREIPQFENVQEIKKSFNRHLHYTELKDRNNATGRDFYFALAHTVREYIASRWIRSQQTYYKKDCKRVYYLSMEYYMGRALTNTMINARIYAECDEAMYELGLEMEELEEKEEDAGLGNGGLGRLAACFLDSLATLSYPAYGYGIRYEYGIFTQKIVNGNQIEEPDDWLRYGNPWEKPRPEYIIPVNYYGHVEEHDGVCKWVDTTQVMAMPYDTPIPGYDNNTVNTLRLWSCKSSKDFDLSHFNAGDYVQAVCDRNLAENISRVLYPNDNFFIGKELRLKQEYFLVAATLHDIVRRYKAAIQLNDTHPALAIPELMRILVDIEQLSWEKAWNICNSTFAYTNHTLLPEALERWPVSMLEHVLPRHLQIIYKINHHHLENISKLYPGDFDRIKRMSLVEEEGEKRINMAFLAIIASHSINGVAELHSSLLKSLVFKDFYELSPEKFQNKTNGITPRRWIVLCNPGLSDLISEKINDDWKINLYELKKLQEFKNDKTFLQSLYQVKQDNKRRFAKYIEDTFGVKLNLASIFDIQVKRLHEYKRQLLNALHMITLYNRIKKDPNASFVPRSIMIGGKAAPGYYVAKKIILLINSIAKIINNDPIVGDRLKIVFLENYKVSVAEKVFPAADLSEQISTAGTEASGTGNMKFMANGALTIGTLDGANVEMLEEMGEDNMFIFGMTVKEVESLKRKGYDARKFYEANEELKMAIDQIKDGVYSPTQPDLFHDLVDILLYHDRFCLLADYESYVKCQERVSEAYKDRIAWTRMCLLNIANCGKFSSDRTINEYAKDIWDIKPVTVDMA</sequence>
<gene>
    <name evidence="11" type="ORF">TRIADDRAFT_30133</name>
</gene>
<dbReference type="SUPFAM" id="SSF53756">
    <property type="entry name" value="UDP-Glycosyltransferase/glycogen phosphorylase"/>
    <property type="match status" value="1"/>
</dbReference>
<dbReference type="AlphaFoldDB" id="B3S6D1"/>
<dbReference type="InParanoid" id="B3S6D1"/>
<keyword evidence="7 9" id="KW-0663">Pyridoxal phosphate</keyword>
<dbReference type="OrthoDB" id="9215500at2759"/>
<proteinExistence type="inferred from homology"/>
<keyword evidence="5 10" id="KW-0328">Glycosyltransferase</keyword>
<keyword evidence="12" id="KW-1185">Reference proteome</keyword>
<keyword evidence="4" id="KW-0321">Glycogen metabolism</keyword>
<dbReference type="GO" id="GO:0005737">
    <property type="term" value="C:cytoplasm"/>
    <property type="evidence" value="ECO:0000318"/>
    <property type="project" value="GO_Central"/>
</dbReference>
<protein>
    <recommendedName>
        <fullName evidence="10">Alpha-1,4 glucan phosphorylase</fullName>
        <ecNumber evidence="10">2.4.1.1</ecNumber>
    </recommendedName>
</protein>
<dbReference type="KEGG" id="tad:TRIADDRAFT_30133"/>
<keyword evidence="6 10" id="KW-0808">Transferase</keyword>
<dbReference type="Pfam" id="PF00343">
    <property type="entry name" value="Phosphorylase"/>
    <property type="match status" value="1"/>
</dbReference>
<dbReference type="Proteomes" id="UP000009022">
    <property type="component" value="Unassembled WGS sequence"/>
</dbReference>
<dbReference type="HOGENOM" id="CLU_010198_1_1_1"/>
<comment type="function">
    <text evidence="10">Allosteric enzyme that catalyzes the rate-limiting step in glycogen catabolism, the phosphorolytic cleavage of glycogen to produce glucose-1-phosphate, and plays a central role in maintaining cellular and organismal glucose homeostasis.</text>
</comment>
<comment type="cofactor">
    <cofactor evidence="1 10">
        <name>pyridoxal 5'-phosphate</name>
        <dbReference type="ChEBI" id="CHEBI:597326"/>
    </cofactor>
</comment>
<dbReference type="InterPro" id="IPR011833">
    <property type="entry name" value="Glycg_phsphrylas"/>
</dbReference>
<dbReference type="GeneID" id="6756963"/>
<dbReference type="PANTHER" id="PTHR11468">
    <property type="entry name" value="GLYCOGEN PHOSPHORYLASE"/>
    <property type="match status" value="1"/>
</dbReference>